<dbReference type="GO" id="GO:0003676">
    <property type="term" value="F:nucleic acid binding"/>
    <property type="evidence" value="ECO:0007669"/>
    <property type="project" value="InterPro"/>
</dbReference>
<evidence type="ECO:0000313" key="3">
    <source>
        <dbReference type="EMBL" id="CAE8729848.1"/>
    </source>
</evidence>
<evidence type="ECO:0000256" key="2">
    <source>
        <dbReference type="SAM" id="SignalP"/>
    </source>
</evidence>
<proteinExistence type="predicted"/>
<feature type="non-terminal residue" evidence="3">
    <location>
        <position position="186"/>
    </location>
</feature>
<feature type="signal peptide" evidence="2">
    <location>
        <begin position="1"/>
        <end position="22"/>
    </location>
</feature>
<feature type="chain" id="PRO_5033065757" description="RRM domain-containing protein" evidence="2">
    <location>
        <begin position="23"/>
        <end position="186"/>
    </location>
</feature>
<protein>
    <recommendedName>
        <fullName evidence="5">RRM domain-containing protein</fullName>
    </recommendedName>
</protein>
<dbReference type="InterPro" id="IPR012677">
    <property type="entry name" value="Nucleotide-bd_a/b_plait_sf"/>
</dbReference>
<accession>A0A813LIU1</accession>
<dbReference type="SUPFAM" id="SSF54928">
    <property type="entry name" value="RNA-binding domain, RBD"/>
    <property type="match status" value="1"/>
</dbReference>
<evidence type="ECO:0000256" key="1">
    <source>
        <dbReference type="SAM" id="MobiDB-lite"/>
    </source>
</evidence>
<feature type="compositionally biased region" description="Basic and acidic residues" evidence="1">
    <location>
        <begin position="84"/>
        <end position="93"/>
    </location>
</feature>
<dbReference type="AlphaFoldDB" id="A0A813LIU1"/>
<evidence type="ECO:0000313" key="4">
    <source>
        <dbReference type="Proteomes" id="UP000626109"/>
    </source>
</evidence>
<dbReference type="Gene3D" id="3.30.70.330">
    <property type="match status" value="1"/>
</dbReference>
<evidence type="ECO:0008006" key="5">
    <source>
        <dbReference type="Google" id="ProtNLM"/>
    </source>
</evidence>
<gene>
    <name evidence="3" type="ORF">PGLA2088_LOCUS45546</name>
</gene>
<reference evidence="3" key="1">
    <citation type="submission" date="2021-02" db="EMBL/GenBank/DDBJ databases">
        <authorList>
            <person name="Dougan E. K."/>
            <person name="Rhodes N."/>
            <person name="Thang M."/>
            <person name="Chan C."/>
        </authorList>
    </citation>
    <scope>NUCLEOTIDE SEQUENCE</scope>
</reference>
<dbReference type="EMBL" id="CAJNNW010035753">
    <property type="protein sequence ID" value="CAE8729848.1"/>
    <property type="molecule type" value="Genomic_DNA"/>
</dbReference>
<keyword evidence="2" id="KW-0732">Signal</keyword>
<dbReference type="InterPro" id="IPR035979">
    <property type="entry name" value="RBD_domain_sf"/>
</dbReference>
<feature type="region of interest" description="Disordered" evidence="1">
    <location>
        <begin position="75"/>
        <end position="102"/>
    </location>
</feature>
<sequence>CLGSSLLRVLPSIEFFLPATFCTMGCWEAMKGACPRKGKGKGCKWCQGAPDSAGKGKGKSFTPSANLTWQPQFMKQPWTPYDSSKGKGKDKGKGKGKGKNPARKVDNALKVWVGGLPATVSFKAMQAHFDQVGKTTWADPGHKGKGGCACYTTEQEVQTAVMMLNGSVLEGHTIQVDVWEMMPKVA</sequence>
<organism evidence="3 4">
    <name type="scientific">Polarella glacialis</name>
    <name type="common">Dinoflagellate</name>
    <dbReference type="NCBI Taxonomy" id="89957"/>
    <lineage>
        <taxon>Eukaryota</taxon>
        <taxon>Sar</taxon>
        <taxon>Alveolata</taxon>
        <taxon>Dinophyceae</taxon>
        <taxon>Suessiales</taxon>
        <taxon>Suessiaceae</taxon>
        <taxon>Polarella</taxon>
    </lineage>
</organism>
<dbReference type="Proteomes" id="UP000626109">
    <property type="component" value="Unassembled WGS sequence"/>
</dbReference>
<comment type="caution">
    <text evidence="3">The sequence shown here is derived from an EMBL/GenBank/DDBJ whole genome shotgun (WGS) entry which is preliminary data.</text>
</comment>
<name>A0A813LIU1_POLGL</name>